<sequence length="254" mass="27949">MLSPKQTLHILVSQSHLYNTHGHNRVVADTEEEVIGARSGSSVSLLSGVCLGQQRQLLWTFINSHSRVMIAKVIPPIIVELNPSLESRLRVNAETGDLHLSNLTLNDTGLYQQLCIEQSISFKSYQLIIYPRLSSPSVSVKSPGGGCCPLLVDCSTENSRNLSLSWFKGEVLLQTTSSPESPTLSLTLKLQLGETSAFVCEVQNPVEKRNVTFQPEEALKSRGQQTRITDTAPVLKLLYRLLVALSVLLLKQAT</sequence>
<reference evidence="6 7" key="1">
    <citation type="submission" date="2024-04" db="EMBL/GenBank/DDBJ databases">
        <authorList>
            <person name="Waldvogel A.-M."/>
            <person name="Schoenle A."/>
        </authorList>
    </citation>
    <scope>NUCLEOTIDE SEQUENCE [LARGE SCALE GENOMIC DNA]</scope>
</reference>
<keyword evidence="7" id="KW-1185">Reference proteome</keyword>
<evidence type="ECO:0000313" key="7">
    <source>
        <dbReference type="Proteomes" id="UP001497482"/>
    </source>
</evidence>
<keyword evidence="2" id="KW-0732">Signal</keyword>
<proteinExistence type="predicted"/>
<protein>
    <recommendedName>
        <fullName evidence="5">Ig-like domain-containing protein</fullName>
    </recommendedName>
</protein>
<keyword evidence="3" id="KW-0472">Membrane</keyword>
<dbReference type="PANTHER" id="PTHR12080">
    <property type="entry name" value="SIGNALING LYMPHOCYTIC ACTIVATION MOLECULE"/>
    <property type="match status" value="1"/>
</dbReference>
<dbReference type="InterPro" id="IPR007110">
    <property type="entry name" value="Ig-like_dom"/>
</dbReference>
<dbReference type="AlphaFoldDB" id="A0AAV2LLI1"/>
<evidence type="ECO:0000256" key="1">
    <source>
        <dbReference type="ARBA" id="ARBA00004370"/>
    </source>
</evidence>
<name>A0AAV2LLI1_KNICA</name>
<keyword evidence="4" id="KW-0325">Glycoprotein</keyword>
<accession>A0AAV2LLI1</accession>
<evidence type="ECO:0000256" key="3">
    <source>
        <dbReference type="ARBA" id="ARBA00023136"/>
    </source>
</evidence>
<evidence type="ECO:0000256" key="4">
    <source>
        <dbReference type="ARBA" id="ARBA00023180"/>
    </source>
</evidence>
<dbReference type="InterPro" id="IPR013783">
    <property type="entry name" value="Ig-like_fold"/>
</dbReference>
<evidence type="ECO:0000259" key="5">
    <source>
        <dbReference type="PROSITE" id="PS50835"/>
    </source>
</evidence>
<dbReference type="PROSITE" id="PS50835">
    <property type="entry name" value="IG_LIKE"/>
    <property type="match status" value="1"/>
</dbReference>
<evidence type="ECO:0000313" key="6">
    <source>
        <dbReference type="EMBL" id="CAL1602421.1"/>
    </source>
</evidence>
<dbReference type="EMBL" id="OZ035825">
    <property type="protein sequence ID" value="CAL1602421.1"/>
    <property type="molecule type" value="Genomic_DNA"/>
</dbReference>
<dbReference type="PANTHER" id="PTHR12080:SF55">
    <property type="entry name" value="LYMPHOCYTE FUNCTION-ASSOCIATED ANTIGEN 3"/>
    <property type="match status" value="1"/>
</dbReference>
<dbReference type="Proteomes" id="UP001497482">
    <property type="component" value="Chromosome 3"/>
</dbReference>
<feature type="domain" description="Ig-like" evidence="5">
    <location>
        <begin position="131"/>
        <end position="212"/>
    </location>
</feature>
<dbReference type="Gene3D" id="2.60.40.10">
    <property type="entry name" value="Immunoglobulins"/>
    <property type="match status" value="2"/>
</dbReference>
<comment type="subcellular location">
    <subcellularLocation>
        <location evidence="1">Membrane</location>
    </subcellularLocation>
</comment>
<dbReference type="InterPro" id="IPR015631">
    <property type="entry name" value="CD2/SLAM_rcpt"/>
</dbReference>
<gene>
    <name evidence="6" type="ORF">KC01_LOCUS30195</name>
</gene>
<organism evidence="6 7">
    <name type="scientific">Knipowitschia caucasica</name>
    <name type="common">Caucasian dwarf goby</name>
    <name type="synonym">Pomatoschistus caucasicus</name>
    <dbReference type="NCBI Taxonomy" id="637954"/>
    <lineage>
        <taxon>Eukaryota</taxon>
        <taxon>Metazoa</taxon>
        <taxon>Chordata</taxon>
        <taxon>Craniata</taxon>
        <taxon>Vertebrata</taxon>
        <taxon>Euteleostomi</taxon>
        <taxon>Actinopterygii</taxon>
        <taxon>Neopterygii</taxon>
        <taxon>Teleostei</taxon>
        <taxon>Neoteleostei</taxon>
        <taxon>Acanthomorphata</taxon>
        <taxon>Gobiaria</taxon>
        <taxon>Gobiiformes</taxon>
        <taxon>Gobioidei</taxon>
        <taxon>Gobiidae</taxon>
        <taxon>Gobiinae</taxon>
        <taxon>Knipowitschia</taxon>
    </lineage>
</organism>
<evidence type="ECO:0000256" key="2">
    <source>
        <dbReference type="ARBA" id="ARBA00022729"/>
    </source>
</evidence>
<dbReference type="GO" id="GO:0016020">
    <property type="term" value="C:membrane"/>
    <property type="evidence" value="ECO:0007669"/>
    <property type="project" value="UniProtKB-SubCell"/>
</dbReference>